<sequence>MGPDEIHPRVLGKLTDEVAKSLSIIFEKLWQTGEVPSDWKKGNITPIFKKGKKEDLGNYRSISLSFVPGKITEHILLETMLRHMENREVIGGSQHGFIKGKLCLTNLVAFYDGVTALVGKGRMTDIIYLDLCKAFETVPHNILVSKMERHGFDRWTSWWMPRTCGCLLPGSVQGQVGWGFEQPDLVEGVPADVRRPSYCALAAMRANHILRHIKRSINRRSKEAPQFKKNVKVLECVQRRAAKLVKGLEGMSCKERLRTPGLSSLEGSRLRGDLNTLYSFQKKGSGEADALLLLSSNGAGGYGSKLPQGKFRLGIRKHFFTERVVEHSNKLPREVVDGPFLSVFKRHLDNALNNML</sequence>
<protein>
    <recommendedName>
        <fullName evidence="1">Reverse transcriptase domain-containing protein</fullName>
    </recommendedName>
</protein>
<accession>A0AAN7SM00</accession>
<evidence type="ECO:0000259" key="1">
    <source>
        <dbReference type="Pfam" id="PF00078"/>
    </source>
</evidence>
<dbReference type="PANTHER" id="PTHR33332">
    <property type="entry name" value="REVERSE TRANSCRIPTASE DOMAIN-CONTAINING PROTEIN"/>
    <property type="match status" value="1"/>
</dbReference>
<feature type="domain" description="Reverse transcriptase" evidence="1">
    <location>
        <begin position="52"/>
        <end position="158"/>
    </location>
</feature>
<proteinExistence type="predicted"/>
<organism evidence="2 3">
    <name type="scientific">Mycteria americana</name>
    <name type="common">Wood stork</name>
    <dbReference type="NCBI Taxonomy" id="33587"/>
    <lineage>
        <taxon>Eukaryota</taxon>
        <taxon>Metazoa</taxon>
        <taxon>Chordata</taxon>
        <taxon>Craniata</taxon>
        <taxon>Vertebrata</taxon>
        <taxon>Euteleostomi</taxon>
        <taxon>Archelosauria</taxon>
        <taxon>Archosauria</taxon>
        <taxon>Dinosauria</taxon>
        <taxon>Saurischia</taxon>
        <taxon>Theropoda</taxon>
        <taxon>Coelurosauria</taxon>
        <taxon>Aves</taxon>
        <taxon>Neognathae</taxon>
        <taxon>Neoaves</taxon>
        <taxon>Aequornithes</taxon>
        <taxon>Ciconiiformes</taxon>
        <taxon>Ciconiidae</taxon>
        <taxon>Mycteria</taxon>
    </lineage>
</organism>
<dbReference type="InterPro" id="IPR000477">
    <property type="entry name" value="RT_dom"/>
</dbReference>
<dbReference type="AlphaFoldDB" id="A0AAN7SM00"/>
<evidence type="ECO:0000313" key="2">
    <source>
        <dbReference type="EMBL" id="KAK4832428.1"/>
    </source>
</evidence>
<dbReference type="EMBL" id="JAUNZN010000001">
    <property type="protein sequence ID" value="KAK4832428.1"/>
    <property type="molecule type" value="Genomic_DNA"/>
</dbReference>
<gene>
    <name evidence="2" type="ORF">QYF61_023107</name>
</gene>
<evidence type="ECO:0000313" key="3">
    <source>
        <dbReference type="Proteomes" id="UP001333110"/>
    </source>
</evidence>
<dbReference type="Pfam" id="PF00078">
    <property type="entry name" value="RVT_1"/>
    <property type="match status" value="1"/>
</dbReference>
<name>A0AAN7SM00_MYCAM</name>
<reference evidence="2 3" key="1">
    <citation type="journal article" date="2023" name="J. Hered.">
        <title>Chromosome-level genome of the wood stork (Mycteria americana) provides insight into avian chromosome evolution.</title>
        <authorList>
            <person name="Flamio R. Jr."/>
            <person name="Ramstad K.M."/>
        </authorList>
    </citation>
    <scope>NUCLEOTIDE SEQUENCE [LARGE SCALE GENOMIC DNA]</scope>
    <source>
        <strain evidence="2">JAX WOST 10</strain>
    </source>
</reference>
<keyword evidence="3" id="KW-1185">Reference proteome</keyword>
<dbReference type="Proteomes" id="UP001333110">
    <property type="component" value="Unassembled WGS sequence"/>
</dbReference>
<comment type="caution">
    <text evidence="2">The sequence shown here is derived from an EMBL/GenBank/DDBJ whole genome shotgun (WGS) entry which is preliminary data.</text>
</comment>